<feature type="compositionally biased region" description="Basic and acidic residues" evidence="1">
    <location>
        <begin position="1974"/>
        <end position="1984"/>
    </location>
</feature>
<feature type="region of interest" description="Disordered" evidence="1">
    <location>
        <begin position="1255"/>
        <end position="1336"/>
    </location>
</feature>
<feature type="compositionally biased region" description="Basic residues" evidence="1">
    <location>
        <begin position="1685"/>
        <end position="1704"/>
    </location>
</feature>
<dbReference type="OrthoDB" id="56047at2759"/>
<accession>K0R1F3</accession>
<reference evidence="2 3" key="1">
    <citation type="journal article" date="2012" name="Genome Biol.">
        <title>Genome and low-iron response of an oceanic diatom adapted to chronic iron limitation.</title>
        <authorList>
            <person name="Lommer M."/>
            <person name="Specht M."/>
            <person name="Roy A.S."/>
            <person name="Kraemer L."/>
            <person name="Andreson R."/>
            <person name="Gutowska M.A."/>
            <person name="Wolf J."/>
            <person name="Bergner S.V."/>
            <person name="Schilhabel M.B."/>
            <person name="Klostermeier U.C."/>
            <person name="Beiko R.G."/>
            <person name="Rosenstiel P."/>
            <person name="Hippler M."/>
            <person name="Laroche J."/>
        </authorList>
    </citation>
    <scope>NUCLEOTIDE SEQUENCE [LARGE SCALE GENOMIC DNA]</scope>
    <source>
        <strain evidence="2 3">CCMP1005</strain>
    </source>
</reference>
<name>K0R1F3_THAOC</name>
<feature type="region of interest" description="Disordered" evidence="1">
    <location>
        <begin position="577"/>
        <end position="607"/>
    </location>
</feature>
<feature type="compositionally biased region" description="Gly residues" evidence="1">
    <location>
        <begin position="1255"/>
        <end position="1266"/>
    </location>
</feature>
<feature type="compositionally biased region" description="Polar residues" evidence="1">
    <location>
        <begin position="525"/>
        <end position="535"/>
    </location>
</feature>
<evidence type="ECO:0000313" key="2">
    <source>
        <dbReference type="EMBL" id="EJK45740.1"/>
    </source>
</evidence>
<organism evidence="2 3">
    <name type="scientific">Thalassiosira oceanica</name>
    <name type="common">Marine diatom</name>
    <dbReference type="NCBI Taxonomy" id="159749"/>
    <lineage>
        <taxon>Eukaryota</taxon>
        <taxon>Sar</taxon>
        <taxon>Stramenopiles</taxon>
        <taxon>Ochrophyta</taxon>
        <taxon>Bacillariophyta</taxon>
        <taxon>Coscinodiscophyceae</taxon>
        <taxon>Thalassiosirophycidae</taxon>
        <taxon>Thalassiosirales</taxon>
        <taxon>Thalassiosiraceae</taxon>
        <taxon>Thalassiosira</taxon>
    </lineage>
</organism>
<feature type="compositionally biased region" description="Basic and acidic residues" evidence="1">
    <location>
        <begin position="1875"/>
        <end position="1884"/>
    </location>
</feature>
<feature type="region of interest" description="Disordered" evidence="1">
    <location>
        <begin position="424"/>
        <end position="476"/>
    </location>
</feature>
<gene>
    <name evidence="2" type="ORF">THAOC_35630</name>
</gene>
<feature type="compositionally biased region" description="Basic and acidic residues" evidence="1">
    <location>
        <begin position="1791"/>
        <end position="1800"/>
    </location>
</feature>
<feature type="region of interest" description="Disordered" evidence="1">
    <location>
        <begin position="1"/>
        <end position="56"/>
    </location>
</feature>
<feature type="compositionally biased region" description="Basic and acidic residues" evidence="1">
    <location>
        <begin position="2040"/>
        <end position="2070"/>
    </location>
</feature>
<feature type="region of interest" description="Disordered" evidence="1">
    <location>
        <begin position="508"/>
        <end position="535"/>
    </location>
</feature>
<dbReference type="Proteomes" id="UP000266841">
    <property type="component" value="Unassembled WGS sequence"/>
</dbReference>
<feature type="non-terminal residue" evidence="2">
    <location>
        <position position="2155"/>
    </location>
</feature>
<feature type="region of interest" description="Disordered" evidence="1">
    <location>
        <begin position="981"/>
        <end position="1000"/>
    </location>
</feature>
<feature type="compositionally biased region" description="Low complexity" evidence="1">
    <location>
        <begin position="2084"/>
        <end position="2099"/>
    </location>
</feature>
<feature type="compositionally biased region" description="Polar residues" evidence="1">
    <location>
        <begin position="7"/>
        <end position="24"/>
    </location>
</feature>
<feature type="compositionally biased region" description="Pro residues" evidence="1">
    <location>
        <begin position="1063"/>
        <end position="1072"/>
    </location>
</feature>
<feature type="compositionally biased region" description="Acidic residues" evidence="1">
    <location>
        <begin position="1171"/>
        <end position="1185"/>
    </location>
</feature>
<evidence type="ECO:0000256" key="1">
    <source>
        <dbReference type="SAM" id="MobiDB-lite"/>
    </source>
</evidence>
<feature type="region of interest" description="Disordered" evidence="1">
    <location>
        <begin position="1148"/>
        <end position="1189"/>
    </location>
</feature>
<feature type="compositionally biased region" description="Polar residues" evidence="1">
    <location>
        <begin position="1733"/>
        <end position="1742"/>
    </location>
</feature>
<feature type="region of interest" description="Disordered" evidence="1">
    <location>
        <begin position="276"/>
        <end position="336"/>
    </location>
</feature>
<feature type="region of interest" description="Disordered" evidence="1">
    <location>
        <begin position="1052"/>
        <end position="1095"/>
    </location>
</feature>
<evidence type="ECO:0000313" key="3">
    <source>
        <dbReference type="Proteomes" id="UP000266841"/>
    </source>
</evidence>
<comment type="caution">
    <text evidence="2">The sequence shown here is derived from an EMBL/GenBank/DDBJ whole genome shotgun (WGS) entry which is preliminary data.</text>
</comment>
<feature type="compositionally biased region" description="Low complexity" evidence="1">
    <location>
        <begin position="1161"/>
        <end position="1170"/>
    </location>
</feature>
<protein>
    <submittedName>
        <fullName evidence="2">Uncharacterized protein</fullName>
    </submittedName>
</protein>
<feature type="compositionally biased region" description="Basic residues" evidence="1">
    <location>
        <begin position="1766"/>
        <end position="1775"/>
    </location>
</feature>
<dbReference type="OMA" id="STCCERY"/>
<feature type="region of interest" description="Disordered" evidence="1">
    <location>
        <begin position="1854"/>
        <end position="2155"/>
    </location>
</feature>
<feature type="compositionally biased region" description="Low complexity" evidence="1">
    <location>
        <begin position="1936"/>
        <end position="1946"/>
    </location>
</feature>
<feature type="compositionally biased region" description="Gly residues" evidence="1">
    <location>
        <begin position="452"/>
        <end position="462"/>
    </location>
</feature>
<dbReference type="eggNOG" id="ENOG502RWWN">
    <property type="taxonomic scope" value="Eukaryota"/>
</dbReference>
<keyword evidence="3" id="KW-1185">Reference proteome</keyword>
<feature type="compositionally biased region" description="Low complexity" evidence="1">
    <location>
        <begin position="439"/>
        <end position="451"/>
    </location>
</feature>
<dbReference type="EMBL" id="AGNL01048280">
    <property type="protein sequence ID" value="EJK45740.1"/>
    <property type="molecule type" value="Genomic_DNA"/>
</dbReference>
<feature type="compositionally biased region" description="Gly residues" evidence="1">
    <location>
        <begin position="296"/>
        <end position="307"/>
    </location>
</feature>
<proteinExistence type="predicted"/>
<feature type="region of interest" description="Disordered" evidence="1">
    <location>
        <begin position="1649"/>
        <end position="1838"/>
    </location>
</feature>
<feature type="compositionally biased region" description="Basic and acidic residues" evidence="1">
    <location>
        <begin position="2119"/>
        <end position="2132"/>
    </location>
</feature>
<feature type="compositionally biased region" description="Basic and acidic residues" evidence="1">
    <location>
        <begin position="1920"/>
        <end position="1931"/>
    </location>
</feature>
<sequence>MEKAKGQTGSPNLQVSRTMTTPETSSDRGEPPCPMHAGFSAPTAKRRRRNNDMAGSSASRAAAAGLLLLFVPATATKLSRTPYAERRLVQNGFSPDYTSSSCRNDDTTKSSTLTAVQCCDAHFNWNPSCLSSTSNWLMAHLYGEDYEGEEAKRWYPDPDGKGCLEDGPSRPSWLASSLTDDYSTCCERYKQWAEDECLAADPALLADLIALYGEDNLPEVVQYWPDTTVGYCRPDSFDSPVERPSWEQRLEARFDECCHRHFKWNMETCMEMMPDPDSSLQGDDSGGDGVLVIGTVGSGGGGNGGGTDSPTGGLALSPNGSPIEPPTVSPSNSPSRAIPEDLECSILNRKKCLLFAPHCVFVRNFEDNSLSYCTAPYGDGTLDNLGSEERCRSAGRTECFAIPNCLWHDDAGTCVFLSPPPPSPAAVDAQDGTGGGSTAGTSSGLTSDTSGGLAGGTSGGSSAGTSDGSTAGQGQEASCGDASFKAACTNIVGCQWKKKSKRCISTAGGSTGGGDASGGDSTASQPSTGGSNTVTTASDQEAVDAACSHYPKEGCKLIPACQWKKKSQICTGAKVPDTAGDEIEPPVGGSSGGGPTSTVTTTTTTPPPQDNVDCLEVGKLQCQSLVGVCVWRKKKGCDFAPQPTPRPTRLPTPSPTHTSFYYSPEDGLCRIDGGPDGSTRPSWIGEDSVFGDVETCCEISFDRSLCLANDPTLPLNDTTEEDDEENDESWDGTYFYDSSDALCHINGPDRPSWISTVFKDFRRCCADSWDTNKCVANEPDPPSPPTDWPSPGPTVFVEGDESDDTDDETTAAIEIRAGGKVKLHFDGNGVHDLPDPTGSGWTRLKVALTKTVIFTFADCKMVHPDMEVRLVSIGGHPFNWRRRNLRGQRRLAVQNFEFELTLEARCDDRCQEAPGSMLGYPSPFIDINSYFVRKVNDGTFATILMTEGEALGLFQVTGPPGATNGELSYESAVESSKAGMTFHPTFRPTERPTESTPPPTEDIYYPISKRNVCQTVTEGSGVTRFGSIDECCAYPWMSGDFAQCVDDSIELRDATPDPTRNPTRPPTRPPTSRPVEVDELEEPPTNGGSGSTTVIEGTVFYPDVDLKVCRWDGKHQNSPYRFSNAEECCSNRLMDYDRCMSYADPYGSGATGPAPSPTSPSPVGGAPSPVDADDEGEGSVVEDEPPIPTAPCRWHPNPLNFGSCVYSPHYPPQWEADESTAAMFLYETHGDCCLGAFLRDGCGEELACGGDTTGSSGGAGAGGGSVPSGSSSIVPTTLYPTFNPTENTEPTRRRPTTRPDGWTMSGGDGDGDGSEDGTPVPSPAAPADVPTTPQTDNPSYIISDYVVQLIDATSLQGVVTDGFESGKLNGRFPWSTTESYPWTVSSDGARSGTYSAMSPDDIPPGNKSELHLGINTFLGGALYYDVKSDVRMPRSGFFVKLDGTTKKGFTFPKDWAQGSISIPPGEHGVTFQVMAPDVMGADELSSPGVVRVDDVSFYPAILEDFEGGRIAVKNAEFAGTPWSLDATSGGADGSSTCLKSPTLFGSNASSKFKITVDVPSRGSDLAFEYRSKVWMPEDKFVVKINGNTVALVSSPTSGWESIERGLPQGTSTVEFEYATVTGGKGSALSDSDSGKRAVSILSNVDYGRPWHPPPLRRPCGVCQKARGPEGPVTGAPGAEAGRHGSASRRRRPQQRRTVAGRRRERTLAVGGRRDGGSGWCTVSPPPLRERSPGTANKQSAETTGGAEEDDAAAKRSKRADAPPSRGPKKAKRHRKDGQSAKDEPDSALDAPQERARRDPGQQEGRGGRLASRPGRRRAGEERRGARQTARLVRPGAWRAGALFVFVGHALATAGGRERFEPNGSGSANREYDDEDGRRYQDRVPGRRRWPPFQPPELGTSGTSRPRQERERFEPYGPGSARREYDGEDGRRRYGRYQHQGSGQQRQCHFQPPELGISRPRQERLVPYEPGSAKRGYDDEKDCSRRYHQRGPRQQLQSRFQLPELGSGRPRQDWECLAPYKPGSAKRGTAMRNTVRVSPRATDRFRGQETGRSSGCDRVRGIDRDREETDSRTGAGGARKRSLPGVGQTTGTTAAGAGSTRRAEPFQRGSIDPQCQTGMKVEDMDGAEPKDGVTGEAAVEETEARPACRAEVWTFE</sequence>
<feature type="compositionally biased region" description="Low complexity" evidence="1">
    <location>
        <begin position="463"/>
        <end position="474"/>
    </location>
</feature>